<sequence>MFDGPETLEEQFEGDGTVQKVKSAVSDAAEKAQQKAGQAGRAVQDKIDENRGAAADKLQSVAATLQEKADSLPGGEKVASLAHNAADKVEATAQYVREHDVQGMMADLETLVRRHPAQSLAAAAAVGFLLGRALRSDDWS</sequence>
<dbReference type="EMBL" id="CP000473">
    <property type="protein sequence ID" value="ABJ84965.1"/>
    <property type="molecule type" value="Genomic_DNA"/>
</dbReference>
<dbReference type="InParanoid" id="Q01ZF0"/>
<gene>
    <name evidence="2" type="ordered locus">Acid_3998</name>
</gene>
<evidence type="ECO:0000313" key="2">
    <source>
        <dbReference type="EMBL" id="ABJ84965.1"/>
    </source>
</evidence>
<organism evidence="2">
    <name type="scientific">Solibacter usitatus (strain Ellin6076)</name>
    <dbReference type="NCBI Taxonomy" id="234267"/>
    <lineage>
        <taxon>Bacteria</taxon>
        <taxon>Pseudomonadati</taxon>
        <taxon>Acidobacteriota</taxon>
        <taxon>Terriglobia</taxon>
        <taxon>Bryobacterales</taxon>
        <taxon>Solibacteraceae</taxon>
        <taxon>Candidatus Solibacter</taxon>
    </lineage>
</organism>
<dbReference type="STRING" id="234267.Acid_3998"/>
<dbReference type="HOGENOM" id="CLU_1833898_0_0_0"/>
<accession>Q01ZF0</accession>
<protein>
    <submittedName>
        <fullName evidence="2">Late embryogenesis abundant protein</fullName>
    </submittedName>
</protein>
<evidence type="ECO:0000256" key="1">
    <source>
        <dbReference type="SAM" id="MobiDB-lite"/>
    </source>
</evidence>
<feature type="region of interest" description="Disordered" evidence="1">
    <location>
        <begin position="1"/>
        <end position="43"/>
    </location>
</feature>
<feature type="compositionally biased region" description="Acidic residues" evidence="1">
    <location>
        <begin position="1"/>
        <end position="13"/>
    </location>
</feature>
<dbReference type="AlphaFoldDB" id="Q01ZF0"/>
<name>Q01ZF0_SOLUE</name>
<proteinExistence type="predicted"/>
<dbReference type="KEGG" id="sus:Acid_3998"/>
<reference evidence="2" key="1">
    <citation type="submission" date="2006-10" db="EMBL/GenBank/DDBJ databases">
        <title>Complete sequence of Solibacter usitatus Ellin6076.</title>
        <authorList>
            <consortium name="US DOE Joint Genome Institute"/>
            <person name="Copeland A."/>
            <person name="Lucas S."/>
            <person name="Lapidus A."/>
            <person name="Barry K."/>
            <person name="Detter J.C."/>
            <person name="Glavina del Rio T."/>
            <person name="Hammon N."/>
            <person name="Israni S."/>
            <person name="Dalin E."/>
            <person name="Tice H."/>
            <person name="Pitluck S."/>
            <person name="Thompson L.S."/>
            <person name="Brettin T."/>
            <person name="Bruce D."/>
            <person name="Han C."/>
            <person name="Tapia R."/>
            <person name="Gilna P."/>
            <person name="Schmutz J."/>
            <person name="Larimer F."/>
            <person name="Land M."/>
            <person name="Hauser L."/>
            <person name="Kyrpides N."/>
            <person name="Mikhailova N."/>
            <person name="Janssen P.H."/>
            <person name="Kuske C.R."/>
            <person name="Richardson P."/>
        </authorList>
    </citation>
    <scope>NUCLEOTIDE SEQUENCE</scope>
    <source>
        <strain evidence="2">Ellin6076</strain>
    </source>
</reference>